<evidence type="ECO:0000313" key="2">
    <source>
        <dbReference type="EMBL" id="MFD0942363.1"/>
    </source>
</evidence>
<keyword evidence="3" id="KW-1185">Reference proteome</keyword>
<feature type="coiled-coil region" evidence="1">
    <location>
        <begin position="296"/>
        <end position="348"/>
    </location>
</feature>
<organism evidence="2 3">
    <name type="scientific">Savagea faecisuis</name>
    <dbReference type="NCBI Taxonomy" id="1274803"/>
    <lineage>
        <taxon>Bacteria</taxon>
        <taxon>Bacillati</taxon>
        <taxon>Bacillota</taxon>
        <taxon>Bacilli</taxon>
        <taxon>Bacillales</taxon>
        <taxon>Caryophanaceae</taxon>
        <taxon>Savagea</taxon>
    </lineage>
</organism>
<gene>
    <name evidence="2" type="ORF">ACFQ0V_00980</name>
</gene>
<sequence>MKIIAKCFNSKRMHSKENELFFDMRPIGVIDEEENEINLLTKEELYNTLPNTGRVFVPLYLTAQPGIHIVELEESKTYQVEHPLHHQYTAKYVIEDELIEIHEVELTRNSTRTELNQALRRIQEIRERKGTFFYWNYLQMTDGYLIGPIKCENRQFIIPEHAVSLHIFESTISSVHYEDYEVKKIYHLTLDEPSVVVGSFSLETDEEFIKRILKRLNQEKEVIGVSRQVRQKIADLVGEERRDSDQRSSELERAHLILNTYLSSPKELMDAETLYEHPTFQKAEKEILEDVENKFLQELENTHHKSIVKIENLRKEIKHLDEQKETIIKELQKMKHSAAQKVEQLKDDVLNTYWNQLLANSLKEDFDRKSQKSNGALETMILEKVVEDPYVEMLESEERAYQILSENVEFFTVGHMEIDHFLHRLFLIAVKKHIPLVFYGKHSYDLAQMIGRSLAATEFYSSFIDVETFRFVNMSEELLTYPSTDRLRTVHLHNLHVSPQAYNVHSFIRNWKWSRLRDKLDGMILTFETEEEARLVFNESPLNYPLFDADTMMTEEVDEEGMEELVYGQLLKNCFYIEEQALEPKEVDQSIINNYFSSDVKNWLWYLEEKHHKTFVAILGIESE</sequence>
<accession>A0ABW3GVQ5</accession>
<dbReference type="Proteomes" id="UP001596976">
    <property type="component" value="Unassembled WGS sequence"/>
</dbReference>
<keyword evidence="1" id="KW-0175">Coiled coil</keyword>
<protein>
    <recommendedName>
        <fullName evidence="4">DUF2357 domain-containing protein</fullName>
    </recommendedName>
</protein>
<evidence type="ECO:0008006" key="4">
    <source>
        <dbReference type="Google" id="ProtNLM"/>
    </source>
</evidence>
<dbReference type="EMBL" id="JBHTJF010000002">
    <property type="protein sequence ID" value="MFD0942363.1"/>
    <property type="molecule type" value="Genomic_DNA"/>
</dbReference>
<comment type="caution">
    <text evidence="2">The sequence shown here is derived from an EMBL/GenBank/DDBJ whole genome shotgun (WGS) entry which is preliminary data.</text>
</comment>
<reference evidence="3" key="1">
    <citation type="journal article" date="2019" name="Int. J. Syst. Evol. Microbiol.">
        <title>The Global Catalogue of Microorganisms (GCM) 10K type strain sequencing project: providing services to taxonomists for standard genome sequencing and annotation.</title>
        <authorList>
            <consortium name="The Broad Institute Genomics Platform"/>
            <consortium name="The Broad Institute Genome Sequencing Center for Infectious Disease"/>
            <person name="Wu L."/>
            <person name="Ma J."/>
        </authorList>
    </citation>
    <scope>NUCLEOTIDE SEQUENCE [LARGE SCALE GENOMIC DNA]</scope>
    <source>
        <strain evidence="3">CCUG 63563</strain>
    </source>
</reference>
<evidence type="ECO:0000256" key="1">
    <source>
        <dbReference type="SAM" id="Coils"/>
    </source>
</evidence>
<proteinExistence type="predicted"/>
<dbReference type="RefSeq" id="WP_381008825.1">
    <property type="nucleotide sequence ID" value="NZ_JBHTJF010000002.1"/>
</dbReference>
<evidence type="ECO:0000313" key="3">
    <source>
        <dbReference type="Proteomes" id="UP001596976"/>
    </source>
</evidence>
<name>A0ABW3GVQ5_9BACL</name>